<feature type="domain" description="Lactate/malate dehydrogenase N-terminal" evidence="7">
    <location>
        <begin position="5"/>
        <end position="145"/>
    </location>
</feature>
<dbReference type="Gene3D" id="3.40.50.720">
    <property type="entry name" value="NAD(P)-binding Rossmann-like Domain"/>
    <property type="match status" value="1"/>
</dbReference>
<reference evidence="9 10" key="1">
    <citation type="submission" date="2016-07" db="EMBL/GenBank/DDBJ databases">
        <title>Draft genome of Scalindua rubra, obtained from a brine-seawater interface in the Red Sea, sheds light on salt adaptation in anammox bacteria.</title>
        <authorList>
            <person name="Speth D.R."/>
            <person name="Lagkouvardos I."/>
            <person name="Wang Y."/>
            <person name="Qian P.-Y."/>
            <person name="Dutilh B.E."/>
            <person name="Jetten M.S."/>
        </authorList>
    </citation>
    <scope>NUCLEOTIDE SEQUENCE [LARGE SCALE GENOMIC DNA]</scope>
    <source>
        <strain evidence="9">BSI-1</strain>
    </source>
</reference>
<evidence type="ECO:0000259" key="7">
    <source>
        <dbReference type="Pfam" id="PF00056"/>
    </source>
</evidence>
<evidence type="ECO:0000256" key="1">
    <source>
        <dbReference type="ARBA" id="ARBA00023002"/>
    </source>
</evidence>
<protein>
    <submittedName>
        <fullName evidence="9">Malate dehydrogenase NAD-dependent</fullName>
    </submittedName>
</protein>
<evidence type="ECO:0000313" key="10">
    <source>
        <dbReference type="Proteomes" id="UP000094056"/>
    </source>
</evidence>
<evidence type="ECO:0000256" key="2">
    <source>
        <dbReference type="ARBA" id="ARBA00023027"/>
    </source>
</evidence>
<dbReference type="SUPFAM" id="SSF51735">
    <property type="entry name" value="NAD(P)-binding Rossmann-fold domains"/>
    <property type="match status" value="1"/>
</dbReference>
<dbReference type="PRINTS" id="PR00086">
    <property type="entry name" value="LLDHDRGNASE"/>
</dbReference>
<evidence type="ECO:0000313" key="9">
    <source>
        <dbReference type="EMBL" id="ODS31662.1"/>
    </source>
</evidence>
<sequence>MLSGKISVVGTGNVGQSAIMNLFEKRVGRSIYCFNVPGEAINYVKARIDEIKDSHEQLGPDLIESNNPKEIEESEIVVITSGRPRVAEQTRDDLAIGNACIIAEWAGYIKKYAPEAVLVVVSNPVAAMTGVALEKTGFPRHRVLGMGSSLDAKRVIRELAKTLGLTSTHMQGYVLGDHGESMIIPIRSFTVYGQSLRSYLESSKSDKLEEIEKIAENMKTASQYLIEGLRTSPWLGPGEHIASLCEHIYYGPQDHLLGTVTNAIVKLEGEYGVNGVIGVPVKIGRRGMIEVIELDNIGEENKEKLRQIAEHIKKVTKIALDALDIKDEK</sequence>
<gene>
    <name evidence="9" type="ORF">SCARUB_03212</name>
</gene>
<evidence type="ECO:0000256" key="4">
    <source>
        <dbReference type="PIRSR" id="PIRSR000102-2"/>
    </source>
</evidence>
<dbReference type="PANTHER" id="PTHR43128">
    <property type="entry name" value="L-2-HYDROXYCARBOXYLATE DEHYDROGENASE (NAD(P)(+))"/>
    <property type="match status" value="1"/>
</dbReference>
<organism evidence="9 10">
    <name type="scientific">Candidatus Scalindua rubra</name>
    <dbReference type="NCBI Taxonomy" id="1872076"/>
    <lineage>
        <taxon>Bacteria</taxon>
        <taxon>Pseudomonadati</taxon>
        <taxon>Planctomycetota</taxon>
        <taxon>Candidatus Brocadiia</taxon>
        <taxon>Candidatus Brocadiales</taxon>
        <taxon>Candidatus Scalinduaceae</taxon>
        <taxon>Candidatus Scalindua</taxon>
    </lineage>
</organism>
<feature type="binding site" evidence="5">
    <location>
        <begin position="121"/>
        <end position="123"/>
    </location>
    <ligand>
        <name>NAD(+)</name>
        <dbReference type="ChEBI" id="CHEBI:57540"/>
    </ligand>
</feature>
<feature type="binding site" evidence="5">
    <location>
        <position position="98"/>
    </location>
    <ligand>
        <name>NAD(+)</name>
        <dbReference type="ChEBI" id="CHEBI:57540"/>
    </ligand>
</feature>
<feature type="binding site" evidence="4">
    <location>
        <position position="85"/>
    </location>
    <ligand>
        <name>substrate</name>
    </ligand>
</feature>
<feature type="domain" description="Lactate/malate dehydrogenase C-terminal" evidence="8">
    <location>
        <begin position="149"/>
        <end position="317"/>
    </location>
</feature>
<dbReference type="InterPro" id="IPR001557">
    <property type="entry name" value="L-lactate/malate_DH"/>
</dbReference>
<dbReference type="GO" id="GO:0006089">
    <property type="term" value="P:lactate metabolic process"/>
    <property type="evidence" value="ECO:0007669"/>
    <property type="project" value="TreeGrafter"/>
</dbReference>
<dbReference type="AlphaFoldDB" id="A0A1E3X7V3"/>
<dbReference type="GO" id="GO:0004459">
    <property type="term" value="F:L-lactate dehydrogenase (NAD+) activity"/>
    <property type="evidence" value="ECO:0007669"/>
    <property type="project" value="TreeGrafter"/>
</dbReference>
<feature type="binding site" evidence="4">
    <location>
        <position position="91"/>
    </location>
    <ligand>
        <name>substrate</name>
    </ligand>
</feature>
<feature type="binding site" evidence="4">
    <location>
        <position position="154"/>
    </location>
    <ligand>
        <name>substrate</name>
    </ligand>
</feature>
<feature type="active site" description="Proton acceptor" evidence="3">
    <location>
        <position position="178"/>
    </location>
</feature>
<name>A0A1E3X7V3_9BACT</name>
<keyword evidence="1 6" id="KW-0560">Oxidoreductase</keyword>
<dbReference type="PIRSF" id="PIRSF000102">
    <property type="entry name" value="Lac_mal_DH"/>
    <property type="match status" value="1"/>
</dbReference>
<dbReference type="SUPFAM" id="SSF56327">
    <property type="entry name" value="LDH C-terminal domain-like"/>
    <property type="match status" value="1"/>
</dbReference>
<evidence type="ECO:0000259" key="8">
    <source>
        <dbReference type="Pfam" id="PF02866"/>
    </source>
</evidence>
<dbReference type="EMBL" id="MAYW01000102">
    <property type="protein sequence ID" value="ODS31662.1"/>
    <property type="molecule type" value="Genomic_DNA"/>
</dbReference>
<accession>A0A1E3X7V3</accession>
<dbReference type="InterPro" id="IPR036291">
    <property type="entry name" value="NAD(P)-bd_dom_sf"/>
</dbReference>
<dbReference type="Proteomes" id="UP000094056">
    <property type="component" value="Unassembled WGS sequence"/>
</dbReference>
<evidence type="ECO:0000256" key="6">
    <source>
        <dbReference type="RuleBase" id="RU003369"/>
    </source>
</evidence>
<evidence type="ECO:0000256" key="3">
    <source>
        <dbReference type="PIRSR" id="PIRSR000102-1"/>
    </source>
</evidence>
<feature type="binding site" evidence="4">
    <location>
        <position position="123"/>
    </location>
    <ligand>
        <name>substrate</name>
    </ligand>
</feature>
<comment type="similarity">
    <text evidence="6">Belongs to the LDH/MDH superfamily.</text>
</comment>
<dbReference type="InterPro" id="IPR015955">
    <property type="entry name" value="Lactate_DH/Glyco_Ohase_4_C"/>
</dbReference>
<dbReference type="Pfam" id="PF02866">
    <property type="entry name" value="Ldh_1_C"/>
    <property type="match status" value="1"/>
</dbReference>
<dbReference type="PANTHER" id="PTHR43128:SF16">
    <property type="entry name" value="L-LACTATE DEHYDROGENASE"/>
    <property type="match status" value="1"/>
</dbReference>
<proteinExistence type="inferred from homology"/>
<dbReference type="Pfam" id="PF00056">
    <property type="entry name" value="Ldh_1_N"/>
    <property type="match status" value="1"/>
</dbReference>
<evidence type="ECO:0000256" key="5">
    <source>
        <dbReference type="PIRSR" id="PIRSR000102-3"/>
    </source>
</evidence>
<feature type="binding site" evidence="5">
    <location>
        <begin position="10"/>
        <end position="15"/>
    </location>
    <ligand>
        <name>NAD(+)</name>
        <dbReference type="ChEBI" id="CHEBI:57540"/>
    </ligand>
</feature>
<dbReference type="InterPro" id="IPR001236">
    <property type="entry name" value="Lactate/malate_DH_N"/>
</dbReference>
<comment type="caution">
    <text evidence="9">The sequence shown here is derived from an EMBL/GenBank/DDBJ whole genome shotgun (WGS) entry which is preliminary data.</text>
</comment>
<keyword evidence="2 5" id="KW-0520">NAD</keyword>
<dbReference type="InterPro" id="IPR022383">
    <property type="entry name" value="Lactate/malate_DH_C"/>
</dbReference>
<dbReference type="Gene3D" id="3.90.110.10">
    <property type="entry name" value="Lactate dehydrogenase/glycoside hydrolase, family 4, C-terminal"/>
    <property type="match status" value="1"/>
</dbReference>